<evidence type="ECO:0000313" key="11">
    <source>
        <dbReference type="Proteomes" id="UP000006757"/>
    </source>
</evidence>
<feature type="active site" description="Proton acceptor" evidence="6">
    <location>
        <position position="311"/>
    </location>
</feature>
<dbReference type="EMBL" id="AMBO01000382">
    <property type="protein sequence ID" value="EKC98766.1"/>
    <property type="molecule type" value="Genomic_DNA"/>
</dbReference>
<feature type="active site" description="Acyl-thioester intermediate" evidence="6">
    <location>
        <position position="64"/>
    </location>
</feature>
<protein>
    <recommendedName>
        <fullName evidence="12">3-ketoacyl-CoA thiolase</fullName>
    </recommendedName>
</protein>
<gene>
    <name evidence="10" type="ORF">A1Q2_06998</name>
</gene>
<dbReference type="PANTHER" id="PTHR43853:SF10">
    <property type="entry name" value="ACETYL-COA C-ACETYLTRANSFERASE"/>
    <property type="match status" value="1"/>
</dbReference>
<dbReference type="Gene3D" id="3.40.47.10">
    <property type="match status" value="2"/>
</dbReference>
<dbReference type="CDD" id="cd00751">
    <property type="entry name" value="thiolase"/>
    <property type="match status" value="1"/>
</dbReference>
<comment type="catalytic activity">
    <reaction evidence="5">
        <text>an acyl-CoA + acetyl-CoA = a 3-oxoacyl-CoA + CoA</text>
        <dbReference type="Rhea" id="RHEA:21564"/>
        <dbReference type="ChEBI" id="CHEBI:57287"/>
        <dbReference type="ChEBI" id="CHEBI:57288"/>
        <dbReference type="ChEBI" id="CHEBI:58342"/>
        <dbReference type="ChEBI" id="CHEBI:90726"/>
        <dbReference type="EC" id="2.3.1.16"/>
    </reaction>
</comment>
<feature type="domain" description="Thiolase N-terminal" evidence="8">
    <location>
        <begin position="2"/>
        <end position="224"/>
    </location>
</feature>
<dbReference type="SUPFAM" id="SSF53901">
    <property type="entry name" value="Thiolase-like"/>
    <property type="match status" value="2"/>
</dbReference>
<keyword evidence="3 7" id="KW-0808">Transferase</keyword>
<dbReference type="STRING" id="1220162.K1VI05"/>
<dbReference type="GO" id="GO:0003988">
    <property type="term" value="F:acetyl-CoA C-acyltransferase activity"/>
    <property type="evidence" value="ECO:0007669"/>
    <property type="project" value="UniProtKB-EC"/>
</dbReference>
<dbReference type="PANTHER" id="PTHR43853">
    <property type="entry name" value="3-KETOACYL-COA THIOLASE, PEROXISOMAL"/>
    <property type="match status" value="1"/>
</dbReference>
<dbReference type="Pfam" id="PF02803">
    <property type="entry name" value="Thiolase_C"/>
    <property type="match status" value="1"/>
</dbReference>
<dbReference type="GO" id="GO:0010124">
    <property type="term" value="P:phenylacetate catabolic process"/>
    <property type="evidence" value="ECO:0007669"/>
    <property type="project" value="TreeGrafter"/>
</dbReference>
<dbReference type="OMA" id="QCGSGIN"/>
<name>K1VI05_TRIAC</name>
<dbReference type="PIRSF" id="PIRSF000429">
    <property type="entry name" value="Ac-CoA_Ac_transf"/>
    <property type="match status" value="1"/>
</dbReference>
<evidence type="ECO:0000256" key="7">
    <source>
        <dbReference type="RuleBase" id="RU003557"/>
    </source>
</evidence>
<dbReference type="InterPro" id="IPR050215">
    <property type="entry name" value="Thiolase-like_sf_Thiolase"/>
</dbReference>
<evidence type="ECO:0000256" key="1">
    <source>
        <dbReference type="ARBA" id="ARBA00004872"/>
    </source>
</evidence>
<evidence type="ECO:0000256" key="6">
    <source>
        <dbReference type="PIRSR" id="PIRSR000429-1"/>
    </source>
</evidence>
<keyword evidence="11" id="KW-1185">Reference proteome</keyword>
<dbReference type="NCBIfam" id="TIGR01930">
    <property type="entry name" value="AcCoA-C-Actrans"/>
    <property type="match status" value="1"/>
</dbReference>
<feature type="domain" description="Thiolase C-terminal" evidence="9">
    <location>
        <begin position="233"/>
        <end position="352"/>
    </location>
</feature>
<dbReference type="AlphaFoldDB" id="K1VI05"/>
<dbReference type="InterPro" id="IPR002155">
    <property type="entry name" value="Thiolase"/>
</dbReference>
<dbReference type="InterPro" id="IPR020617">
    <property type="entry name" value="Thiolase_C"/>
</dbReference>
<dbReference type="Proteomes" id="UP000006757">
    <property type="component" value="Unassembled WGS sequence"/>
</dbReference>
<proteinExistence type="inferred from homology"/>
<evidence type="ECO:0000259" key="8">
    <source>
        <dbReference type="Pfam" id="PF00108"/>
    </source>
</evidence>
<evidence type="ECO:0000259" key="9">
    <source>
        <dbReference type="Pfam" id="PF02803"/>
    </source>
</evidence>
<evidence type="ECO:0000256" key="3">
    <source>
        <dbReference type="ARBA" id="ARBA00022679"/>
    </source>
</evidence>
<comment type="pathway">
    <text evidence="1">Lipid metabolism; fatty acid metabolism.</text>
</comment>
<dbReference type="InterPro" id="IPR020616">
    <property type="entry name" value="Thiolase_N"/>
</dbReference>
<dbReference type="PROSITE" id="PS00737">
    <property type="entry name" value="THIOLASE_2"/>
    <property type="match status" value="1"/>
</dbReference>
<dbReference type="InterPro" id="IPR020615">
    <property type="entry name" value="Thiolase_acyl_enz_int_AS"/>
</dbReference>
<dbReference type="InParanoid" id="K1VI05"/>
<evidence type="ECO:0000256" key="5">
    <source>
        <dbReference type="ARBA" id="ARBA00047605"/>
    </source>
</evidence>
<evidence type="ECO:0000313" key="10">
    <source>
        <dbReference type="EMBL" id="EKC98766.1"/>
    </source>
</evidence>
<dbReference type="PROSITE" id="PS00098">
    <property type="entry name" value="THIOLASE_1"/>
    <property type="match status" value="1"/>
</dbReference>
<dbReference type="InterPro" id="IPR016039">
    <property type="entry name" value="Thiolase-like"/>
</dbReference>
<comment type="caution">
    <text evidence="10">The sequence shown here is derived from an EMBL/GenBank/DDBJ whole genome shotgun (WGS) entry which is preliminary data.</text>
</comment>
<dbReference type="GO" id="GO:0006635">
    <property type="term" value="P:fatty acid beta-oxidation"/>
    <property type="evidence" value="ECO:0007669"/>
    <property type="project" value="TreeGrafter"/>
</dbReference>
<evidence type="ECO:0008006" key="12">
    <source>
        <dbReference type="Google" id="ProtNLM"/>
    </source>
</evidence>
<comment type="similarity">
    <text evidence="2 7">Belongs to the thiolase-like superfamily. Thiolase family.</text>
</comment>
<dbReference type="HOGENOM" id="CLU_031026_1_1_1"/>
<reference evidence="10 11" key="1">
    <citation type="journal article" date="2012" name="Eukaryot. Cell">
        <title>Genome sequence of the Trichosporon asahii environmental strain CBS 8904.</title>
        <authorList>
            <person name="Yang R.Y."/>
            <person name="Li H.T."/>
            <person name="Zhu H."/>
            <person name="Zhou G.P."/>
            <person name="Wang M."/>
            <person name="Wang L."/>
        </authorList>
    </citation>
    <scope>NUCLEOTIDE SEQUENCE [LARGE SCALE GENOMIC DNA]</scope>
    <source>
        <strain evidence="10 11">CBS 8904</strain>
    </source>
</reference>
<dbReference type="InterPro" id="IPR020613">
    <property type="entry name" value="Thiolase_CS"/>
</dbReference>
<accession>K1VI05</accession>
<evidence type="ECO:0000256" key="2">
    <source>
        <dbReference type="ARBA" id="ARBA00010982"/>
    </source>
</evidence>
<feature type="active site" description="Proton acceptor" evidence="6">
    <location>
        <position position="341"/>
    </location>
</feature>
<dbReference type="OrthoDB" id="5404651at2759"/>
<dbReference type="GO" id="GO:0005777">
    <property type="term" value="C:peroxisome"/>
    <property type="evidence" value="ECO:0007669"/>
    <property type="project" value="TreeGrafter"/>
</dbReference>
<dbReference type="eggNOG" id="KOG1389">
    <property type="taxonomic scope" value="Eukaryota"/>
</dbReference>
<sequence length="356" mass="37193">MSSSDLLVATLKAAKDSIGVDPSMVDDICIGTVLTPGAPYAGRAAALTAGFPDTTPVEIINRFCSSGLMAVGTIANQIRNGEIEIGLAVGFEDMTNNPDEGAVGLTEETKQHPVAKDCVMPMGWTSENVAGDFNISREKMDKWAAQSHNRAEAAQKSGVFEAEIVPIPTPNGVVSKDDGIRYGTTPEGLAKIKGAFKQWPPSQTTGGNASQITDGGAFVLLTTRRRAKELGLPILAKHVLNVTAGLAPRIMGIGPSVAIPKLLETAHLKPEDVDLYEINEAFSSMMVYCVEKLNLDPAKVNVNGGAVALGHPLGTTGARQIATGLNAIKRTGGKILVTSMCIGLGMGAAGLFVNEQ</sequence>
<evidence type="ECO:0000256" key="4">
    <source>
        <dbReference type="ARBA" id="ARBA00023315"/>
    </source>
</evidence>
<keyword evidence="4 7" id="KW-0012">Acyltransferase</keyword>
<dbReference type="Pfam" id="PF00108">
    <property type="entry name" value="Thiolase_N"/>
    <property type="match status" value="1"/>
</dbReference>
<organism evidence="10 11">
    <name type="scientific">Trichosporon asahii var. asahii (strain CBS 8904)</name>
    <name type="common">Yeast</name>
    <dbReference type="NCBI Taxonomy" id="1220162"/>
    <lineage>
        <taxon>Eukaryota</taxon>
        <taxon>Fungi</taxon>
        <taxon>Dikarya</taxon>
        <taxon>Basidiomycota</taxon>
        <taxon>Agaricomycotina</taxon>
        <taxon>Tremellomycetes</taxon>
        <taxon>Trichosporonales</taxon>
        <taxon>Trichosporonaceae</taxon>
        <taxon>Trichosporon</taxon>
    </lineage>
</organism>